<sequence length="108" mass="12660">MGRNPEGDDFYTLIDDYTYYCRHCFGRDGPKLVLQSYRHRHIRLLRWCYLLALDVLTGAHALHTRCRIGIHNQCLRYTASQEKHSGTLSAIEDDEGHPGDQRSYHNRI</sequence>
<dbReference type="Proteomes" id="UP000290289">
    <property type="component" value="Chromosome 3"/>
</dbReference>
<protein>
    <submittedName>
        <fullName evidence="2">Uncharacterized protein</fullName>
    </submittedName>
</protein>
<evidence type="ECO:0000313" key="3">
    <source>
        <dbReference type="Proteomes" id="UP000290289"/>
    </source>
</evidence>
<evidence type="ECO:0000313" key="2">
    <source>
        <dbReference type="EMBL" id="RXI03521.1"/>
    </source>
</evidence>
<organism evidence="2 3">
    <name type="scientific">Malus domestica</name>
    <name type="common">Apple</name>
    <name type="synonym">Pyrus malus</name>
    <dbReference type="NCBI Taxonomy" id="3750"/>
    <lineage>
        <taxon>Eukaryota</taxon>
        <taxon>Viridiplantae</taxon>
        <taxon>Streptophyta</taxon>
        <taxon>Embryophyta</taxon>
        <taxon>Tracheophyta</taxon>
        <taxon>Spermatophyta</taxon>
        <taxon>Magnoliopsida</taxon>
        <taxon>eudicotyledons</taxon>
        <taxon>Gunneridae</taxon>
        <taxon>Pentapetalae</taxon>
        <taxon>rosids</taxon>
        <taxon>fabids</taxon>
        <taxon>Rosales</taxon>
        <taxon>Rosaceae</taxon>
        <taxon>Amygdaloideae</taxon>
        <taxon>Maleae</taxon>
        <taxon>Malus</taxon>
    </lineage>
</organism>
<comment type="caution">
    <text evidence="2">The sequence shown here is derived from an EMBL/GenBank/DDBJ whole genome shotgun (WGS) entry which is preliminary data.</text>
</comment>
<keyword evidence="3" id="KW-1185">Reference proteome</keyword>
<feature type="region of interest" description="Disordered" evidence="1">
    <location>
        <begin position="86"/>
        <end position="108"/>
    </location>
</feature>
<feature type="compositionally biased region" description="Basic and acidic residues" evidence="1">
    <location>
        <begin position="96"/>
        <end position="108"/>
    </location>
</feature>
<proteinExistence type="predicted"/>
<accession>A0A498K7N6</accession>
<dbReference type="EMBL" id="RDQH01000329">
    <property type="protein sequence ID" value="RXI03521.1"/>
    <property type="molecule type" value="Genomic_DNA"/>
</dbReference>
<evidence type="ECO:0000256" key="1">
    <source>
        <dbReference type="SAM" id="MobiDB-lite"/>
    </source>
</evidence>
<name>A0A498K7N6_MALDO</name>
<gene>
    <name evidence="2" type="ORF">DVH24_004173</name>
</gene>
<reference evidence="2 3" key="1">
    <citation type="submission" date="2018-10" db="EMBL/GenBank/DDBJ databases">
        <title>A high-quality apple genome assembly.</title>
        <authorList>
            <person name="Hu J."/>
        </authorList>
    </citation>
    <scope>NUCLEOTIDE SEQUENCE [LARGE SCALE GENOMIC DNA]</scope>
    <source>
        <strain evidence="3">cv. HFTH1</strain>
        <tissue evidence="2">Young leaf</tissue>
    </source>
</reference>
<dbReference type="AlphaFoldDB" id="A0A498K7N6"/>